<feature type="site" description="Cleavage; by autolysis" evidence="12">
    <location>
        <begin position="87"/>
        <end position="88"/>
    </location>
</feature>
<keyword evidence="6 12" id="KW-0068">Autocatalytic cleavage</keyword>
<name>A0ABR9FHQ6_9GAMM</name>
<evidence type="ECO:0000256" key="4">
    <source>
        <dbReference type="ARBA" id="ARBA00022763"/>
    </source>
</evidence>
<keyword evidence="3 12" id="KW-0235">DNA replication</keyword>
<dbReference type="InterPro" id="IPR006199">
    <property type="entry name" value="LexA_DNA-bd_dom"/>
</dbReference>
<comment type="caution">
    <text evidence="16">The sequence shown here is derived from an EMBL/GenBank/DDBJ whole genome shotgun (WGS) entry which is preliminary data.</text>
</comment>
<evidence type="ECO:0000256" key="10">
    <source>
        <dbReference type="ARBA" id="ARBA00023204"/>
    </source>
</evidence>
<feature type="DNA-binding region" description="H-T-H motif" evidence="12">
    <location>
        <begin position="28"/>
        <end position="48"/>
    </location>
</feature>
<dbReference type="InterPro" id="IPR015927">
    <property type="entry name" value="Peptidase_S24_S26A/B/C"/>
</dbReference>
<evidence type="ECO:0000256" key="13">
    <source>
        <dbReference type="RuleBase" id="RU003991"/>
    </source>
</evidence>
<dbReference type="InterPro" id="IPR006200">
    <property type="entry name" value="LexA"/>
</dbReference>
<dbReference type="GO" id="GO:0004252">
    <property type="term" value="F:serine-type endopeptidase activity"/>
    <property type="evidence" value="ECO:0007669"/>
    <property type="project" value="UniProtKB-EC"/>
</dbReference>
<keyword evidence="8 12" id="KW-0238">DNA-binding</keyword>
<dbReference type="InterPro" id="IPR006197">
    <property type="entry name" value="Peptidase_S24_LexA"/>
</dbReference>
<evidence type="ECO:0000256" key="11">
    <source>
        <dbReference type="ARBA" id="ARBA00023236"/>
    </source>
</evidence>
<keyword evidence="2 12" id="KW-0678">Repressor</keyword>
<accession>A0ABR9FHQ6</accession>
<feature type="domain" description="LexA repressor DNA-binding" evidence="15">
    <location>
        <begin position="1"/>
        <end position="65"/>
    </location>
</feature>
<evidence type="ECO:0000256" key="7">
    <source>
        <dbReference type="ARBA" id="ARBA00023015"/>
    </source>
</evidence>
<evidence type="ECO:0000256" key="3">
    <source>
        <dbReference type="ARBA" id="ARBA00022705"/>
    </source>
</evidence>
<dbReference type="NCBIfam" id="TIGR00498">
    <property type="entry name" value="lexA"/>
    <property type="match status" value="1"/>
</dbReference>
<comment type="function">
    <text evidence="12">Represses a number of genes involved in the response to DNA damage (SOS response), including recA and lexA. In the presence of single-stranded DNA, RecA interacts with LexA causing an autocatalytic cleavage which disrupts the DNA-binding part of LexA, leading to derepression of the SOS regulon and eventually DNA repair.</text>
</comment>
<dbReference type="HAMAP" id="MF_00015">
    <property type="entry name" value="LexA"/>
    <property type="match status" value="1"/>
</dbReference>
<dbReference type="InterPro" id="IPR036388">
    <property type="entry name" value="WH-like_DNA-bd_sf"/>
</dbReference>
<dbReference type="PRINTS" id="PR00726">
    <property type="entry name" value="LEXASERPTASE"/>
</dbReference>
<dbReference type="Gene3D" id="1.10.10.10">
    <property type="entry name" value="Winged helix-like DNA-binding domain superfamily/Winged helix DNA-binding domain"/>
    <property type="match status" value="1"/>
</dbReference>
<keyword evidence="7 12" id="KW-0805">Transcription regulation</keyword>
<dbReference type="EMBL" id="RRZA01000005">
    <property type="protein sequence ID" value="MBE0456350.1"/>
    <property type="molecule type" value="Genomic_DNA"/>
</dbReference>
<reference evidence="16 17" key="1">
    <citation type="submission" date="2020-07" db="EMBL/GenBank/DDBJ databases">
        <title>Halophilic bacteria isolated from french cheeses.</title>
        <authorList>
            <person name="Kothe C.I."/>
            <person name="Farah-Kraiem B."/>
            <person name="Renault P."/>
            <person name="Dridi B."/>
        </authorList>
    </citation>
    <scope>NUCLEOTIDE SEQUENCE [LARGE SCALE GENOMIC DNA]</scope>
    <source>
        <strain evidence="16 17">FME14</strain>
    </source>
</reference>
<dbReference type="SUPFAM" id="SSF51306">
    <property type="entry name" value="LexA/Signal peptidase"/>
    <property type="match status" value="1"/>
</dbReference>
<comment type="catalytic activity">
    <reaction evidence="12">
        <text>Hydrolysis of Ala-|-Gly bond in repressor LexA.</text>
        <dbReference type="EC" id="3.4.21.88"/>
    </reaction>
</comment>
<evidence type="ECO:0000259" key="15">
    <source>
        <dbReference type="Pfam" id="PF01726"/>
    </source>
</evidence>
<feature type="active site" description="For autocatalytic cleavage activity" evidence="12">
    <location>
        <position position="122"/>
    </location>
</feature>
<dbReference type="PANTHER" id="PTHR33516">
    <property type="entry name" value="LEXA REPRESSOR"/>
    <property type="match status" value="1"/>
</dbReference>
<gene>
    <name evidence="12 16" type="primary">lexA</name>
    <name evidence="16" type="ORF">EI167_02585</name>
</gene>
<dbReference type="GeneID" id="303291660"/>
<keyword evidence="10 12" id="KW-0234">DNA repair</keyword>
<evidence type="ECO:0000256" key="12">
    <source>
        <dbReference type="HAMAP-Rule" id="MF_00015"/>
    </source>
</evidence>
<dbReference type="EC" id="3.4.21.88" evidence="12"/>
<keyword evidence="4 12" id="KW-0227">DNA damage</keyword>
<dbReference type="CDD" id="cd06529">
    <property type="entry name" value="S24_LexA-like"/>
    <property type="match status" value="1"/>
</dbReference>
<evidence type="ECO:0000256" key="8">
    <source>
        <dbReference type="ARBA" id="ARBA00023125"/>
    </source>
</evidence>
<dbReference type="SUPFAM" id="SSF46785">
    <property type="entry name" value="Winged helix' DNA-binding domain"/>
    <property type="match status" value="1"/>
</dbReference>
<dbReference type="InterPro" id="IPR036390">
    <property type="entry name" value="WH_DNA-bd_sf"/>
</dbReference>
<proteinExistence type="inferred from homology"/>
<dbReference type="Pfam" id="PF00717">
    <property type="entry name" value="Peptidase_S24"/>
    <property type="match status" value="1"/>
</dbReference>
<comment type="subunit">
    <text evidence="12">Homodimer.</text>
</comment>
<sequence>MRPLTNRQAQILELIKVFIKDTGMPPTRAEIAQTLGFKSANAAEEHLKALAKKGVIKMKPGASRGIQLVEEEEPEQLGLPLIGRVAAGEPILAEQHVESHCQVDPLLFKPAADFLLRVQGMSMKDIGIMDGDLLAVHSTQVAENGQVVVARVDDDVTVKRLEKAGKKVFLHAENDEFAPIEVDLEHESFNIEGLAVGVIRNADWM</sequence>
<dbReference type="PANTHER" id="PTHR33516:SF2">
    <property type="entry name" value="LEXA REPRESSOR-RELATED"/>
    <property type="match status" value="1"/>
</dbReference>
<evidence type="ECO:0000256" key="9">
    <source>
        <dbReference type="ARBA" id="ARBA00023163"/>
    </source>
</evidence>
<evidence type="ECO:0000313" key="17">
    <source>
        <dbReference type="Proteomes" id="UP000707245"/>
    </source>
</evidence>
<dbReference type="InterPro" id="IPR036286">
    <property type="entry name" value="LexA/Signal_pep-like_sf"/>
</dbReference>
<evidence type="ECO:0000256" key="2">
    <source>
        <dbReference type="ARBA" id="ARBA00022491"/>
    </source>
</evidence>
<evidence type="ECO:0000259" key="14">
    <source>
        <dbReference type="Pfam" id="PF00717"/>
    </source>
</evidence>
<dbReference type="Gene3D" id="2.10.109.10">
    <property type="entry name" value="Umud Fragment, subunit A"/>
    <property type="match status" value="1"/>
</dbReference>
<feature type="domain" description="Peptidase S24/S26A/S26B/S26C" evidence="14">
    <location>
        <begin position="80"/>
        <end position="195"/>
    </location>
</feature>
<evidence type="ECO:0000256" key="1">
    <source>
        <dbReference type="ARBA" id="ARBA00007484"/>
    </source>
</evidence>
<comment type="similarity">
    <text evidence="1 12 13">Belongs to the peptidase S24 family.</text>
</comment>
<evidence type="ECO:0000256" key="5">
    <source>
        <dbReference type="ARBA" id="ARBA00022801"/>
    </source>
</evidence>
<dbReference type="RefSeq" id="WP_064667721.1">
    <property type="nucleotide sequence ID" value="NZ_BDDT01000011.1"/>
</dbReference>
<dbReference type="InterPro" id="IPR039418">
    <property type="entry name" value="LexA-like"/>
</dbReference>
<evidence type="ECO:0000313" key="16">
    <source>
        <dbReference type="EMBL" id="MBE0456350.1"/>
    </source>
</evidence>
<protein>
    <recommendedName>
        <fullName evidence="12">LexA repressor</fullName>
        <ecNumber evidence="12">3.4.21.88</ecNumber>
    </recommendedName>
</protein>
<dbReference type="Pfam" id="PF01726">
    <property type="entry name" value="LexA_DNA_bind"/>
    <property type="match status" value="1"/>
</dbReference>
<evidence type="ECO:0000256" key="6">
    <source>
        <dbReference type="ARBA" id="ARBA00022813"/>
    </source>
</evidence>
<dbReference type="InterPro" id="IPR050077">
    <property type="entry name" value="LexA_repressor"/>
</dbReference>
<dbReference type="Proteomes" id="UP000707245">
    <property type="component" value="Unassembled WGS sequence"/>
</dbReference>
<organism evidence="16 17">
    <name type="scientific">Pseudoalteromonas prydzensis</name>
    <dbReference type="NCBI Taxonomy" id="182141"/>
    <lineage>
        <taxon>Bacteria</taxon>
        <taxon>Pseudomonadati</taxon>
        <taxon>Pseudomonadota</taxon>
        <taxon>Gammaproteobacteria</taxon>
        <taxon>Alteromonadales</taxon>
        <taxon>Pseudoalteromonadaceae</taxon>
        <taxon>Pseudoalteromonas</taxon>
    </lineage>
</organism>
<keyword evidence="9 12" id="KW-0804">Transcription</keyword>
<keyword evidence="5 12" id="KW-0378">Hydrolase</keyword>
<keyword evidence="17" id="KW-1185">Reference proteome</keyword>
<keyword evidence="11 12" id="KW-0742">SOS response</keyword>
<feature type="active site" description="For autocatalytic cleavage activity" evidence="12">
    <location>
        <position position="159"/>
    </location>
</feature>